<dbReference type="RefSeq" id="WP_114469533.1">
    <property type="nucleotide sequence ID" value="NZ_QPJK01000005.1"/>
</dbReference>
<dbReference type="InterPro" id="IPR000792">
    <property type="entry name" value="Tscrpt_reg_LuxR_C"/>
</dbReference>
<evidence type="ECO:0000256" key="1">
    <source>
        <dbReference type="ARBA" id="ARBA00023015"/>
    </source>
</evidence>
<dbReference type="PRINTS" id="PR00038">
    <property type="entry name" value="HTHLUXR"/>
</dbReference>
<dbReference type="SMART" id="SM00421">
    <property type="entry name" value="HTH_LUXR"/>
    <property type="match status" value="1"/>
</dbReference>
<dbReference type="CDD" id="cd17537">
    <property type="entry name" value="REC_FixJ"/>
    <property type="match status" value="1"/>
</dbReference>
<dbReference type="Pfam" id="PF00196">
    <property type="entry name" value="GerE"/>
    <property type="match status" value="1"/>
</dbReference>
<dbReference type="AlphaFoldDB" id="A0A368XTE4"/>
<dbReference type="GO" id="GO:0003677">
    <property type="term" value="F:DNA binding"/>
    <property type="evidence" value="ECO:0007669"/>
    <property type="project" value="UniProtKB-KW"/>
</dbReference>
<dbReference type="Gene3D" id="3.40.50.2300">
    <property type="match status" value="1"/>
</dbReference>
<feature type="modified residue" description="4-aspartylphosphate" evidence="4">
    <location>
        <position position="55"/>
    </location>
</feature>
<dbReference type="Gene3D" id="1.10.10.10">
    <property type="entry name" value="Winged helix-like DNA-binding domain superfamily/Winged helix DNA-binding domain"/>
    <property type="match status" value="1"/>
</dbReference>
<dbReference type="SUPFAM" id="SSF46894">
    <property type="entry name" value="C-terminal effector domain of the bipartite response regulators"/>
    <property type="match status" value="1"/>
</dbReference>
<dbReference type="GO" id="GO:0000160">
    <property type="term" value="P:phosphorelay signal transduction system"/>
    <property type="evidence" value="ECO:0007669"/>
    <property type="project" value="InterPro"/>
</dbReference>
<protein>
    <submittedName>
        <fullName evidence="7">LuxR family two component transcriptional regulator</fullName>
    </submittedName>
</protein>
<dbReference type="EMBL" id="QPJK01000005">
    <property type="protein sequence ID" value="RCW70318.1"/>
    <property type="molecule type" value="Genomic_DNA"/>
</dbReference>
<evidence type="ECO:0000313" key="7">
    <source>
        <dbReference type="EMBL" id="RCW70318.1"/>
    </source>
</evidence>
<feature type="domain" description="HTH luxR-type" evidence="5">
    <location>
        <begin position="136"/>
        <end position="201"/>
    </location>
</feature>
<dbReference type="CDD" id="cd06170">
    <property type="entry name" value="LuxR_C_like"/>
    <property type="match status" value="1"/>
</dbReference>
<dbReference type="SUPFAM" id="SSF52172">
    <property type="entry name" value="CheY-like"/>
    <property type="match status" value="1"/>
</dbReference>
<organism evidence="7 8">
    <name type="scientific">Pseudorhodoferax soli</name>
    <dbReference type="NCBI Taxonomy" id="545864"/>
    <lineage>
        <taxon>Bacteria</taxon>
        <taxon>Pseudomonadati</taxon>
        <taxon>Pseudomonadota</taxon>
        <taxon>Betaproteobacteria</taxon>
        <taxon>Burkholderiales</taxon>
        <taxon>Comamonadaceae</taxon>
    </lineage>
</organism>
<evidence type="ECO:0000259" key="6">
    <source>
        <dbReference type="PROSITE" id="PS50110"/>
    </source>
</evidence>
<keyword evidence="4" id="KW-0597">Phosphoprotein</keyword>
<dbReference type="Pfam" id="PF00072">
    <property type="entry name" value="Response_reg"/>
    <property type="match status" value="1"/>
</dbReference>
<dbReference type="GO" id="GO:0006355">
    <property type="term" value="P:regulation of DNA-templated transcription"/>
    <property type="evidence" value="ECO:0007669"/>
    <property type="project" value="InterPro"/>
</dbReference>
<sequence length="214" mass="23582">MPFSFTVHIVEDDASLRASIASLLRSVDMGVQVYSCAEDFLRVAEPGTRGCLLLDVQLPGSSGVDLQARLKDMGHDLPIVFLTGYGTIPMTVRAMRAGAVEFLTKPFVQEDLFAAIETAMARDSERWESRQRDIGLRERFASLSPRQKEVLALVAAGRMNKVIAAELGITEITVKVHRRQVMERLDVRTLADLVRAAERLGVTGAPRAGHPEPR</sequence>
<accession>A0A368XTE4</accession>
<keyword evidence="2" id="KW-0238">DNA-binding</keyword>
<keyword evidence="1" id="KW-0805">Transcription regulation</keyword>
<dbReference type="InterPro" id="IPR016032">
    <property type="entry name" value="Sig_transdc_resp-reg_C-effctor"/>
</dbReference>
<dbReference type="InterPro" id="IPR011006">
    <property type="entry name" value="CheY-like_superfamily"/>
</dbReference>
<keyword evidence="8" id="KW-1185">Reference proteome</keyword>
<dbReference type="InterPro" id="IPR036388">
    <property type="entry name" value="WH-like_DNA-bd_sf"/>
</dbReference>
<dbReference type="OrthoDB" id="9802186at2"/>
<gene>
    <name evidence="7" type="ORF">DES41_105260</name>
</gene>
<keyword evidence="3" id="KW-0804">Transcription</keyword>
<evidence type="ECO:0000256" key="3">
    <source>
        <dbReference type="ARBA" id="ARBA00023163"/>
    </source>
</evidence>
<evidence type="ECO:0000256" key="2">
    <source>
        <dbReference type="ARBA" id="ARBA00023125"/>
    </source>
</evidence>
<proteinExistence type="predicted"/>
<dbReference type="PROSITE" id="PS50043">
    <property type="entry name" value="HTH_LUXR_2"/>
    <property type="match status" value="1"/>
</dbReference>
<name>A0A368XTE4_9BURK</name>
<dbReference type="SMART" id="SM00448">
    <property type="entry name" value="REC"/>
    <property type="match status" value="1"/>
</dbReference>
<dbReference type="PROSITE" id="PS50110">
    <property type="entry name" value="RESPONSE_REGULATORY"/>
    <property type="match status" value="1"/>
</dbReference>
<evidence type="ECO:0000259" key="5">
    <source>
        <dbReference type="PROSITE" id="PS50043"/>
    </source>
</evidence>
<evidence type="ECO:0000313" key="8">
    <source>
        <dbReference type="Proteomes" id="UP000252884"/>
    </source>
</evidence>
<feature type="domain" description="Response regulatory" evidence="6">
    <location>
        <begin position="6"/>
        <end position="120"/>
    </location>
</feature>
<dbReference type="InterPro" id="IPR001789">
    <property type="entry name" value="Sig_transdc_resp-reg_receiver"/>
</dbReference>
<dbReference type="PANTHER" id="PTHR44688">
    <property type="entry name" value="DNA-BINDING TRANSCRIPTIONAL ACTIVATOR DEVR_DOSR"/>
    <property type="match status" value="1"/>
</dbReference>
<evidence type="ECO:0000256" key="4">
    <source>
        <dbReference type="PROSITE-ProRule" id="PRU00169"/>
    </source>
</evidence>
<dbReference type="Proteomes" id="UP000252884">
    <property type="component" value="Unassembled WGS sequence"/>
</dbReference>
<comment type="caution">
    <text evidence="7">The sequence shown here is derived from an EMBL/GenBank/DDBJ whole genome shotgun (WGS) entry which is preliminary data.</text>
</comment>
<reference evidence="7 8" key="1">
    <citation type="submission" date="2018-07" db="EMBL/GenBank/DDBJ databases">
        <title>Genomic Encyclopedia of Type Strains, Phase IV (KMG-IV): sequencing the most valuable type-strain genomes for metagenomic binning, comparative biology and taxonomic classification.</title>
        <authorList>
            <person name="Goeker M."/>
        </authorList>
    </citation>
    <scope>NUCLEOTIDE SEQUENCE [LARGE SCALE GENOMIC DNA]</scope>
    <source>
        <strain evidence="7 8">DSM 21634</strain>
    </source>
</reference>
<dbReference type="PANTHER" id="PTHR44688:SF16">
    <property type="entry name" value="DNA-BINDING TRANSCRIPTIONAL ACTIVATOR DEVR_DOSR"/>
    <property type="match status" value="1"/>
</dbReference>